<protein>
    <submittedName>
        <fullName evidence="2">(2Fe-2S)-binding protein</fullName>
    </submittedName>
</protein>
<dbReference type="GO" id="GO:0016491">
    <property type="term" value="F:oxidoreductase activity"/>
    <property type="evidence" value="ECO:0007669"/>
    <property type="project" value="UniProtKB-KW"/>
</dbReference>
<dbReference type="Pfam" id="PF13510">
    <property type="entry name" value="Fer2_4"/>
    <property type="match status" value="1"/>
</dbReference>
<evidence type="ECO:0000256" key="1">
    <source>
        <dbReference type="ARBA" id="ARBA00023002"/>
    </source>
</evidence>
<keyword evidence="3" id="KW-1185">Reference proteome</keyword>
<dbReference type="Gene3D" id="3.10.20.440">
    <property type="entry name" value="2Fe-2S iron-sulphur cluster binding domain, sarcosine oxidase, alpha subunit, N-terminal domain"/>
    <property type="match status" value="1"/>
</dbReference>
<dbReference type="KEGG" id="ncu:F0U83_12595"/>
<organism evidence="2 3">
    <name type="scientific">Neptunomonas concharum</name>
    <dbReference type="NCBI Taxonomy" id="1031538"/>
    <lineage>
        <taxon>Bacteria</taxon>
        <taxon>Pseudomonadati</taxon>
        <taxon>Pseudomonadota</taxon>
        <taxon>Gammaproteobacteria</taxon>
        <taxon>Oceanospirillales</taxon>
        <taxon>Oceanospirillaceae</taxon>
        <taxon>Neptunomonas</taxon>
    </lineage>
</organism>
<keyword evidence="1" id="KW-0560">Oxidoreductase</keyword>
<sequence length="111" mass="12039">MPNASSFNRLPTHDGHWVTVWVEGQAIKVRSHDSAAAAVLAAGLNASRTSAVSGSARAPYCMMGVCFECLLEINGEENVQGCMTQVSEGMHIRRQQRARHLVDDLSVEVKS</sequence>
<dbReference type="Proteomes" id="UP000324760">
    <property type="component" value="Chromosome"/>
</dbReference>
<dbReference type="OrthoDB" id="573392at2"/>
<dbReference type="AlphaFoldDB" id="A0A5P1RCY7"/>
<name>A0A5P1RCY7_9GAMM</name>
<dbReference type="GO" id="GO:0051536">
    <property type="term" value="F:iron-sulfur cluster binding"/>
    <property type="evidence" value="ECO:0007669"/>
    <property type="project" value="InterPro"/>
</dbReference>
<evidence type="ECO:0000313" key="2">
    <source>
        <dbReference type="EMBL" id="QEQ97488.1"/>
    </source>
</evidence>
<evidence type="ECO:0000313" key="3">
    <source>
        <dbReference type="Proteomes" id="UP000324760"/>
    </source>
</evidence>
<dbReference type="InterPro" id="IPR036010">
    <property type="entry name" value="2Fe-2S_ferredoxin-like_sf"/>
</dbReference>
<proteinExistence type="predicted"/>
<dbReference type="RefSeq" id="WP_138986872.1">
    <property type="nucleotide sequence ID" value="NZ_CP043869.1"/>
</dbReference>
<dbReference type="EMBL" id="CP043869">
    <property type="protein sequence ID" value="QEQ97488.1"/>
    <property type="molecule type" value="Genomic_DNA"/>
</dbReference>
<accession>A0A5P1RCY7</accession>
<dbReference type="InterPro" id="IPR042204">
    <property type="entry name" value="2Fe-2S-bd_N"/>
</dbReference>
<reference evidence="2 3" key="1">
    <citation type="journal article" date="2019" name="Biochem. Eng. J.">
        <title>Metabolic engineering of the marine bacteria Neptunomonas concharum for the production of acetoin and meso-2,3-butanediol from acetate.</title>
        <authorList>
            <person name="Li W."/>
            <person name="Pu N."/>
            <person name="Liu C.-X."/>
            <person name="Yuan Q.-P."/>
            <person name="Li Z.-J."/>
        </authorList>
    </citation>
    <scope>NUCLEOTIDE SEQUENCE [LARGE SCALE GENOMIC DNA]</scope>
    <source>
        <strain evidence="2 3">JCM17730</strain>
    </source>
</reference>
<gene>
    <name evidence="2" type="ORF">F0U83_12595</name>
</gene>
<dbReference type="SUPFAM" id="SSF54292">
    <property type="entry name" value="2Fe-2S ferredoxin-like"/>
    <property type="match status" value="1"/>
</dbReference>